<name>W2UY29_9RICK</name>
<gene>
    <name evidence="2" type="ORF">P857_96</name>
</gene>
<feature type="region of interest" description="Disordered" evidence="1">
    <location>
        <begin position="15"/>
        <end position="37"/>
    </location>
</feature>
<dbReference type="AlphaFoldDB" id="W2UY29"/>
<accession>W2UY29</accession>
<feature type="compositionally biased region" description="Low complexity" evidence="1">
    <location>
        <begin position="27"/>
        <end position="37"/>
    </location>
</feature>
<sequence length="37" mass="4306">MQYLTQAHNHYIPLPQDNISVKHSNEDSVNNNLENNI</sequence>
<reference evidence="2 3" key="1">
    <citation type="journal article" date="2013" name="PLoS ONE">
        <title>Bacterial endosymbiosis in a chordate host: long-term co-evolution and conservation of secondary metabolism.</title>
        <authorList>
            <person name="Kwan J.C."/>
            <person name="Schmidt E.W."/>
        </authorList>
    </citation>
    <scope>NUCLEOTIDE SEQUENCE [LARGE SCALE GENOMIC DNA]</scope>
    <source>
        <strain evidence="3">L6</strain>
    </source>
</reference>
<proteinExistence type="predicted"/>
<protein>
    <submittedName>
        <fullName evidence="2">Uncharacterized protein</fullName>
    </submittedName>
</protein>
<evidence type="ECO:0000313" key="3">
    <source>
        <dbReference type="Proteomes" id="UP000018951"/>
    </source>
</evidence>
<evidence type="ECO:0000256" key="1">
    <source>
        <dbReference type="SAM" id="MobiDB-lite"/>
    </source>
</evidence>
<evidence type="ECO:0000313" key="2">
    <source>
        <dbReference type="EMBL" id="ETO91021.1"/>
    </source>
</evidence>
<comment type="caution">
    <text evidence="2">The sequence shown here is derived from an EMBL/GenBank/DDBJ whole genome shotgun (WGS) entry which is preliminary data.</text>
</comment>
<organism evidence="2 3">
    <name type="scientific">Candidatus Xenolissoclinum pacificiensis L6</name>
    <dbReference type="NCBI Taxonomy" id="1401685"/>
    <lineage>
        <taxon>Bacteria</taxon>
        <taxon>Pseudomonadati</taxon>
        <taxon>Pseudomonadota</taxon>
        <taxon>Alphaproteobacteria</taxon>
        <taxon>Rickettsiales</taxon>
        <taxon>Anaplasmataceae</taxon>
        <taxon>Candidatus Xenolissoclinum</taxon>
    </lineage>
</organism>
<dbReference type="Proteomes" id="UP000018951">
    <property type="component" value="Unassembled WGS sequence"/>
</dbReference>
<dbReference type="EMBL" id="AXCJ01000009">
    <property type="protein sequence ID" value="ETO91021.1"/>
    <property type="molecule type" value="Genomic_DNA"/>
</dbReference>
<keyword evidence="3" id="KW-1185">Reference proteome</keyword>